<sequence>MDNELINTVALARLSYFHLNVMVGLYRRMGSATAIVEQRSELPRMFPSMPARIVQELASFDIMRGRAEEELAWAADHNVQVLCLNDPLYPRRLKETPDAPLALFYRGMADLNARRVINVVGTRHCTPYGEDLIRRFVADLRRCCPDTLIVSGLAYGVDIHAHRYALANQMDTVAVLAHGLDTLYPQRHRDTANEMVAHGGLVTEYMTHTQPDKVNFVRRNRITAGLCDATILVESAAKGGGLITTRIAKEYNRDVFAFPGAVGAPYSEGCNRLIRDCGAGLITSAADFVDAMGWADDQKLVEARRNGIERQLFPDLSDAEMRIVQLLETTNDLRQDAISVKTGLPMATTLALLFQLEMKGVVKPYAGGVYHLLA</sequence>
<accession>A0ABV1FTA1</accession>
<dbReference type="Pfam" id="PF17782">
    <property type="entry name" value="WHD_DprA"/>
    <property type="match status" value="1"/>
</dbReference>
<dbReference type="InterPro" id="IPR041614">
    <property type="entry name" value="DprA_WH"/>
</dbReference>
<dbReference type="Proteomes" id="UP001487296">
    <property type="component" value="Unassembled WGS sequence"/>
</dbReference>
<dbReference type="Gene3D" id="1.10.10.10">
    <property type="entry name" value="Winged helix-like DNA-binding domain superfamily/Winged helix DNA-binding domain"/>
    <property type="match status" value="1"/>
</dbReference>
<feature type="domain" description="DprA winged helix" evidence="3">
    <location>
        <begin position="314"/>
        <end position="368"/>
    </location>
</feature>
<comment type="similarity">
    <text evidence="1">Belongs to the DprA/Smf family.</text>
</comment>
<dbReference type="InterPro" id="IPR003488">
    <property type="entry name" value="DprA"/>
</dbReference>
<evidence type="ECO:0000259" key="2">
    <source>
        <dbReference type="Pfam" id="PF02481"/>
    </source>
</evidence>
<evidence type="ECO:0000313" key="4">
    <source>
        <dbReference type="EMBL" id="MEQ2487578.1"/>
    </source>
</evidence>
<dbReference type="NCBIfam" id="TIGR00732">
    <property type="entry name" value="dprA"/>
    <property type="match status" value="1"/>
</dbReference>
<dbReference type="Pfam" id="PF02481">
    <property type="entry name" value="DNA_processg_A"/>
    <property type="match status" value="1"/>
</dbReference>
<organism evidence="4 5">
    <name type="scientific">Hallella faecis</name>
    <dbReference type="NCBI Taxonomy" id="2841596"/>
    <lineage>
        <taxon>Bacteria</taxon>
        <taxon>Pseudomonadati</taxon>
        <taxon>Bacteroidota</taxon>
        <taxon>Bacteroidia</taxon>
        <taxon>Bacteroidales</taxon>
        <taxon>Prevotellaceae</taxon>
        <taxon>Hallella</taxon>
    </lineage>
</organism>
<dbReference type="InterPro" id="IPR057666">
    <property type="entry name" value="DrpA_SLOG"/>
</dbReference>
<comment type="caution">
    <text evidence="4">The sequence shown here is derived from an EMBL/GenBank/DDBJ whole genome shotgun (WGS) entry which is preliminary data.</text>
</comment>
<name>A0ABV1FTA1_9BACT</name>
<dbReference type="InterPro" id="IPR036388">
    <property type="entry name" value="WH-like_DNA-bd_sf"/>
</dbReference>
<dbReference type="Gene3D" id="3.40.50.450">
    <property type="match status" value="1"/>
</dbReference>
<proteinExistence type="inferred from homology"/>
<evidence type="ECO:0000259" key="3">
    <source>
        <dbReference type="Pfam" id="PF17782"/>
    </source>
</evidence>
<protein>
    <submittedName>
        <fullName evidence="4">DNA-processing protein DprA</fullName>
    </submittedName>
</protein>
<dbReference type="SUPFAM" id="SSF102405">
    <property type="entry name" value="MCP/YpsA-like"/>
    <property type="match status" value="1"/>
</dbReference>
<reference evidence="4 5" key="1">
    <citation type="submission" date="2024-04" db="EMBL/GenBank/DDBJ databases">
        <title>Human intestinal bacterial collection.</title>
        <authorList>
            <person name="Pauvert C."/>
            <person name="Hitch T.C.A."/>
            <person name="Clavel T."/>
        </authorList>
    </citation>
    <scope>NUCLEOTIDE SEQUENCE [LARGE SCALE GENOMIC DNA]</scope>
    <source>
        <strain evidence="4 5">CLA-AA-H145</strain>
    </source>
</reference>
<feature type="domain" description="Smf/DprA SLOG" evidence="2">
    <location>
        <begin position="81"/>
        <end position="291"/>
    </location>
</feature>
<gene>
    <name evidence="4" type="primary">dprA</name>
    <name evidence="4" type="ORF">AAAT34_11075</name>
</gene>
<keyword evidence="5" id="KW-1185">Reference proteome</keyword>
<dbReference type="PANTHER" id="PTHR43022">
    <property type="entry name" value="PROTEIN SMF"/>
    <property type="match status" value="1"/>
</dbReference>
<evidence type="ECO:0000256" key="1">
    <source>
        <dbReference type="ARBA" id="ARBA00006525"/>
    </source>
</evidence>
<dbReference type="PANTHER" id="PTHR43022:SF1">
    <property type="entry name" value="PROTEIN SMF"/>
    <property type="match status" value="1"/>
</dbReference>
<dbReference type="EMBL" id="JBBNFP010000057">
    <property type="protein sequence ID" value="MEQ2487578.1"/>
    <property type="molecule type" value="Genomic_DNA"/>
</dbReference>
<evidence type="ECO:0000313" key="5">
    <source>
        <dbReference type="Proteomes" id="UP001487296"/>
    </source>
</evidence>